<dbReference type="STRING" id="160660.BJI67_01200"/>
<comment type="caution">
    <text evidence="3">The sequence shown here is derived from an EMBL/GenBank/DDBJ whole genome shotgun (WGS) entry which is preliminary data.</text>
</comment>
<dbReference type="SUPFAM" id="SSF64307">
    <property type="entry name" value="SirA-like"/>
    <property type="match status" value="1"/>
</dbReference>
<organism evidence="3 4">
    <name type="scientific">Acidihalobacter prosperus</name>
    <dbReference type="NCBI Taxonomy" id="160660"/>
    <lineage>
        <taxon>Bacteria</taxon>
        <taxon>Pseudomonadati</taxon>
        <taxon>Pseudomonadota</taxon>
        <taxon>Gammaproteobacteria</taxon>
        <taxon>Chromatiales</taxon>
        <taxon>Ectothiorhodospiraceae</taxon>
        <taxon>Acidihalobacter</taxon>
    </lineage>
</organism>
<protein>
    <recommendedName>
        <fullName evidence="2">UPF0033 domain-containing protein</fullName>
    </recommendedName>
</protein>
<dbReference type="Pfam" id="PF01206">
    <property type="entry name" value="TusA"/>
    <property type="match status" value="1"/>
</dbReference>
<gene>
    <name evidence="3" type="ORF">Thpro_021713</name>
</gene>
<dbReference type="PANTHER" id="PTHR33279">
    <property type="entry name" value="SULFUR CARRIER PROTEIN YEDF-RELATED"/>
    <property type="match status" value="1"/>
</dbReference>
<dbReference type="InterPro" id="IPR001455">
    <property type="entry name" value="TusA-like"/>
</dbReference>
<proteinExistence type="inferred from homology"/>
<evidence type="ECO:0000313" key="4">
    <source>
        <dbReference type="Proteomes" id="UP000029273"/>
    </source>
</evidence>
<evidence type="ECO:0000259" key="2">
    <source>
        <dbReference type="Pfam" id="PF01206"/>
    </source>
</evidence>
<dbReference type="Proteomes" id="UP000029273">
    <property type="component" value="Unassembled WGS sequence"/>
</dbReference>
<feature type="domain" description="UPF0033" evidence="2">
    <location>
        <begin position="5"/>
        <end position="72"/>
    </location>
</feature>
<reference evidence="3 4" key="1">
    <citation type="journal article" date="2014" name="Genome Announc.">
        <title>Draft Genome Sequence of the Iron-Oxidizing, Acidophilic, and Halotolerant 'Thiobacillus prosperus' Type Strain DSM 5130.</title>
        <authorList>
            <person name="Ossandon F.J."/>
            <person name="Cardenas J.P."/>
            <person name="Corbett M."/>
            <person name="Quatrini R."/>
            <person name="Holmes D.S."/>
            <person name="Watkin E."/>
        </authorList>
    </citation>
    <scope>NUCLEOTIDE SEQUENCE [LARGE SCALE GENOMIC DNA]</scope>
    <source>
        <strain evidence="3 4">DSM 5130</strain>
    </source>
</reference>
<evidence type="ECO:0000313" key="3">
    <source>
        <dbReference type="EMBL" id="OBS09385.1"/>
    </source>
</evidence>
<dbReference type="RefSeq" id="WP_065089500.1">
    <property type="nucleotide sequence ID" value="NZ_JQSG02000003.1"/>
</dbReference>
<accession>A0A1A6C4B8</accession>
<evidence type="ECO:0000256" key="1">
    <source>
        <dbReference type="ARBA" id="ARBA00008984"/>
    </source>
</evidence>
<dbReference type="CDD" id="cd00291">
    <property type="entry name" value="SirA_YedF_YeeD"/>
    <property type="match status" value="1"/>
</dbReference>
<dbReference type="PANTHER" id="PTHR33279:SF6">
    <property type="entry name" value="SULFUR CARRIER PROTEIN YEDF-RELATED"/>
    <property type="match status" value="1"/>
</dbReference>
<dbReference type="Gene3D" id="3.30.110.40">
    <property type="entry name" value="TusA-like domain"/>
    <property type="match status" value="1"/>
</dbReference>
<sequence>MAEHSLDARRLLCPLPVIRVQNRIAELPPGDTLRVFCTDPGALLDVPAWCRVHGHRVLESRQQDGEVVLLIEVRTGDDSA</sequence>
<name>A0A1A6C4B8_9GAMM</name>
<comment type="similarity">
    <text evidence="1">Belongs to the sulfur carrier protein TusA family.</text>
</comment>
<dbReference type="InterPro" id="IPR036868">
    <property type="entry name" value="TusA-like_sf"/>
</dbReference>
<keyword evidence="4" id="KW-1185">Reference proteome</keyword>
<dbReference type="OrthoDB" id="9797352at2"/>
<dbReference type="EMBL" id="JQSG02000003">
    <property type="protein sequence ID" value="OBS09385.1"/>
    <property type="molecule type" value="Genomic_DNA"/>
</dbReference>
<dbReference type="AlphaFoldDB" id="A0A1A6C4B8"/>